<dbReference type="Gene3D" id="1.10.238.10">
    <property type="entry name" value="EF-hand"/>
    <property type="match status" value="1"/>
</dbReference>
<dbReference type="InterPro" id="IPR018247">
    <property type="entry name" value="EF_Hand_1_Ca_BS"/>
</dbReference>
<dbReference type="GO" id="GO:0005198">
    <property type="term" value="F:structural molecule activity"/>
    <property type="evidence" value="ECO:0007669"/>
    <property type="project" value="InterPro"/>
</dbReference>
<evidence type="ECO:0000256" key="8">
    <source>
        <dbReference type="ARBA" id="ARBA00022927"/>
    </source>
</evidence>
<evidence type="ECO:0000256" key="3">
    <source>
        <dbReference type="ARBA" id="ARBA00022448"/>
    </source>
</evidence>
<evidence type="ECO:0000256" key="6">
    <source>
        <dbReference type="ARBA" id="ARBA00022737"/>
    </source>
</evidence>
<dbReference type="PROSITE" id="PS50222">
    <property type="entry name" value="EF_HAND_2"/>
    <property type="match status" value="1"/>
</dbReference>
<keyword evidence="5" id="KW-0853">WD repeat</keyword>
<dbReference type="GO" id="GO:0000139">
    <property type="term" value="C:Golgi membrane"/>
    <property type="evidence" value="ECO:0007669"/>
    <property type="project" value="UniProtKB-SubCell"/>
</dbReference>
<protein>
    <submittedName>
        <fullName evidence="13">Coatomer subunit alpha-2</fullName>
    </submittedName>
</protein>
<dbReference type="FunFam" id="1.25.40.470:FF:000002">
    <property type="entry name" value="Coatomer subunit alpha"/>
    <property type="match status" value="1"/>
</dbReference>
<keyword evidence="14" id="KW-1185">Reference proteome</keyword>
<feature type="region of interest" description="Disordered" evidence="11">
    <location>
        <begin position="1"/>
        <end position="21"/>
    </location>
</feature>
<dbReference type="Gene3D" id="1.25.40.470">
    <property type="match status" value="1"/>
</dbReference>
<dbReference type="InterPro" id="IPR056176">
    <property type="entry name" value="TPR_COPA_B"/>
</dbReference>
<evidence type="ECO:0000256" key="10">
    <source>
        <dbReference type="ARBA" id="ARBA00023136"/>
    </source>
</evidence>
<dbReference type="InterPro" id="IPR006692">
    <property type="entry name" value="Beta-prop_COPA/B_2nd"/>
</dbReference>
<evidence type="ECO:0000256" key="11">
    <source>
        <dbReference type="SAM" id="MobiDB-lite"/>
    </source>
</evidence>
<evidence type="ECO:0000256" key="9">
    <source>
        <dbReference type="ARBA" id="ARBA00023034"/>
    </source>
</evidence>
<keyword evidence="7" id="KW-0931">ER-Golgi transport</keyword>
<organism evidence="13 14">
    <name type="scientific">Symbiodinium microadriaticum</name>
    <name type="common">Dinoflagellate</name>
    <name type="synonym">Zooxanthella microadriatica</name>
    <dbReference type="NCBI Taxonomy" id="2951"/>
    <lineage>
        <taxon>Eukaryota</taxon>
        <taxon>Sar</taxon>
        <taxon>Alveolata</taxon>
        <taxon>Dinophyceae</taxon>
        <taxon>Suessiales</taxon>
        <taxon>Symbiodiniaceae</taxon>
        <taxon>Symbiodinium</taxon>
    </lineage>
</organism>
<keyword evidence="6" id="KW-0677">Repeat</keyword>
<keyword evidence="3" id="KW-0813">Transport</keyword>
<name>A0A1Q9DJS8_SYMMI</name>
<dbReference type="OrthoDB" id="420697at2759"/>
<evidence type="ECO:0000256" key="5">
    <source>
        <dbReference type="ARBA" id="ARBA00022574"/>
    </source>
</evidence>
<keyword evidence="4" id="KW-0963">Cytoplasm</keyword>
<evidence type="ECO:0000256" key="2">
    <source>
        <dbReference type="ARBA" id="ARBA00004496"/>
    </source>
</evidence>
<dbReference type="SUPFAM" id="SSF82171">
    <property type="entry name" value="DPP6 N-terminal domain-like"/>
    <property type="match status" value="1"/>
</dbReference>
<dbReference type="Proteomes" id="UP000186817">
    <property type="component" value="Unassembled WGS sequence"/>
</dbReference>
<gene>
    <name evidence="13" type="ORF">AK812_SmicGene22428</name>
</gene>
<dbReference type="Pfam" id="PF23953">
    <property type="entry name" value="TPR_COPA_B"/>
    <property type="match status" value="1"/>
</dbReference>
<evidence type="ECO:0000259" key="12">
    <source>
        <dbReference type="PROSITE" id="PS50222"/>
    </source>
</evidence>
<evidence type="ECO:0000256" key="4">
    <source>
        <dbReference type="ARBA" id="ARBA00022490"/>
    </source>
</evidence>
<proteinExistence type="predicted"/>
<keyword evidence="10" id="KW-0472">Membrane</keyword>
<accession>A0A1Q9DJS8</accession>
<keyword evidence="8" id="KW-0653">Protein transport</keyword>
<dbReference type="InterPro" id="IPR002048">
    <property type="entry name" value="EF_hand_dom"/>
</dbReference>
<dbReference type="CDD" id="cd22948">
    <property type="entry name" value="Coatomer_WDAD_alpha"/>
    <property type="match status" value="1"/>
</dbReference>
<dbReference type="GO" id="GO:0005509">
    <property type="term" value="F:calcium ion binding"/>
    <property type="evidence" value="ECO:0007669"/>
    <property type="project" value="InterPro"/>
</dbReference>
<evidence type="ECO:0000313" key="14">
    <source>
        <dbReference type="Proteomes" id="UP000186817"/>
    </source>
</evidence>
<dbReference type="GO" id="GO:0006886">
    <property type="term" value="P:intracellular protein transport"/>
    <property type="evidence" value="ECO:0007669"/>
    <property type="project" value="InterPro"/>
</dbReference>
<dbReference type="Pfam" id="PF06957">
    <property type="entry name" value="COPI_C"/>
    <property type="match status" value="1"/>
</dbReference>
<dbReference type="Pfam" id="PF04053">
    <property type="entry name" value="B-prop_COPA_B_2nd"/>
    <property type="match status" value="1"/>
</dbReference>
<dbReference type="InterPro" id="IPR010714">
    <property type="entry name" value="Coatomer_asu_C"/>
</dbReference>
<keyword evidence="9" id="KW-0333">Golgi apparatus</keyword>
<evidence type="ECO:0000256" key="7">
    <source>
        <dbReference type="ARBA" id="ARBA00022892"/>
    </source>
</evidence>
<dbReference type="PROSITE" id="PS00018">
    <property type="entry name" value="EF_HAND_1"/>
    <property type="match status" value="1"/>
</dbReference>
<reference evidence="13 14" key="1">
    <citation type="submission" date="2016-02" db="EMBL/GenBank/DDBJ databases">
        <title>Genome analysis of coral dinoflagellate symbionts highlights evolutionary adaptations to a symbiotic lifestyle.</title>
        <authorList>
            <person name="Aranda M."/>
            <person name="Li Y."/>
            <person name="Liew Y.J."/>
            <person name="Baumgarten S."/>
            <person name="Simakov O."/>
            <person name="Wilson M."/>
            <person name="Piel J."/>
            <person name="Ashoor H."/>
            <person name="Bougouffa S."/>
            <person name="Bajic V.B."/>
            <person name="Ryu T."/>
            <person name="Ravasi T."/>
            <person name="Bayer T."/>
            <person name="Micklem G."/>
            <person name="Kim H."/>
            <person name="Bhak J."/>
            <person name="Lajeunesse T.C."/>
            <person name="Voolstra C.R."/>
        </authorList>
    </citation>
    <scope>NUCLEOTIDE SEQUENCE [LARGE SCALE GENOMIC DNA]</scope>
    <source>
        <strain evidence="13 14">CCMP2467</strain>
    </source>
</reference>
<dbReference type="InterPro" id="IPR047312">
    <property type="entry name" value="Coatomer_alpha_WD-assoc_reg"/>
</dbReference>
<comment type="caution">
    <text evidence="13">The sequence shown here is derived from an EMBL/GenBank/DDBJ whole genome shotgun (WGS) entry which is preliminary data.</text>
</comment>
<dbReference type="EMBL" id="LSRX01000502">
    <property type="protein sequence ID" value="OLP95444.1"/>
    <property type="molecule type" value="Genomic_DNA"/>
</dbReference>
<evidence type="ECO:0000256" key="1">
    <source>
        <dbReference type="ARBA" id="ARBA00004255"/>
    </source>
</evidence>
<comment type="subcellular location">
    <subcellularLocation>
        <location evidence="2">Cytoplasm</location>
    </subcellularLocation>
    <subcellularLocation>
        <location evidence="1">Golgi apparatus membrane</location>
        <topology evidence="1">Peripheral membrane protein</topology>
        <orientation evidence="1">Cytoplasmic side</orientation>
    </subcellularLocation>
</comment>
<dbReference type="GO" id="GO:0016192">
    <property type="term" value="P:vesicle-mediated transport"/>
    <property type="evidence" value="ECO:0007669"/>
    <property type="project" value="UniProtKB-KW"/>
</dbReference>
<dbReference type="GO" id="GO:0030126">
    <property type="term" value="C:COPI vesicle coat"/>
    <property type="evidence" value="ECO:0007669"/>
    <property type="project" value="InterPro"/>
</dbReference>
<sequence length="1763" mass="197593">MQRISSRGSQQRRRTIERNWRRDRPPFTSKEFFQITRKFFDSYKRADVMQILKRCVVLIFGKRAFYLRLPGQEEASPIHCIQEEDWHVDLFTDRDKPQYAKYKVGIQKHPPTFEEDIMGAGSHGGRNAATALAGRRPETYLREPGVTAGISKAFLGVFAEASPAVGLIPAKEHDTVAVHDTAAVAAEFLVQSFSGAQKLLETLWDKLDFDQLDELTRAARMSSSRRTPKQAISFNIGYPAAHMTKILFPLLEAVDAMSFDGHFGVHRGLCPSDPPRTERLKGQPRKKILREHDAVALAGRRILSGSFSLNELPAGTFAVDPSIWTVLGAVEHVQHENNKDKVRLLKAVMNMDQVEADLLIHDDICHFQEYASQKKHAPDFSPLRYYVVDAFHVVGMATSTSVERTWHKDLDDDSFMNAVRSHSLCSWGLQSLARLAYLLLRAGRREGLRLLLEEVEKLQASPEVKAGLFAHETLAYFTLHMVHFYSVSKKLPLSEPFADFVQKCDQILDTSLYRSYYSDVLIHGKEARTGLVFPDLLPLPDLAVCFTARNRFAVLQQGGSVGIYNLQNELSKKFDPPVSADFIFPGGNNRILLKSEEKIVMYDLTARKTVDEVSVAGGVRYVVWSPNGVYVAFMSKHNVLLAGKNLEYYHSFHENIRVKSGAWDENGVFVYSTLSHVKYCLPNGDSGIIHSLANPIYIARVHKQMMYYIDREQKVGKQRLNCSEYLFKLALHKRNFNDVKLWISNGRLCGNAVIGYLKSKGFPEVALHFVEDQQTRFNLALEYGHIEEAMTAAQELDERSCWNRLGLEALRQGNQQIVEMVYQKTKNFDALSFLYLITGNIAKLRKMLKIAEMRGDVMSRFHNALMLGQVEERVKIMAEMGQVPLAALTARAHRLTEYMEKLEEQLQGNDILAHIPSKTVLFCWSYPSHEPVADAKALLRAVDVGVVLEVLWQGTFVCTVLWLAEDDSSFCSVSQIYPAWRSLRSRCLSFLRRCLGDMALALLPLERSGTSPSSRHQLRAIVEQLGLFVILTSHRSFSFARVDWAAGVLLSSALGIELLQRAPRAALEASRAGVSWLPWHLWDASCIGFGLWGAGRQIFRALSPKQKEDLKLVPPVPLCRPGAGDSGNWPLLTSTKKIFEKSSFEAAAPPPMPGSEAFLDAEENPEDTEGLGGGAWGEEETALDLGADMGGGDWGGDLDLGDLGGLLPASTEPQEEERGLNLTLADSCQVKWLRKRRLPADLVAAGDFEEALGLLKRRLGLMNAEPLEPIFKQAYWATCTSLPSLPQMVSINWPLLSEGSIKSREIAPMVLFTPQVILERVKEAHKMTSAGKFNDALAAFRSALQSIPISVANDANEERQLTDMIEMCREYVTFARLQVTSKKLTPDKAARQIELNAYLTCCKLQQFHQFLTLKTAMGIAFKNENFVTAASFAKRMIQGNFGPADKHKDDVQKARQVLQICEQKGIGATRSTLPLVELIKGHTLSQMAEPAAKKAKVEKKTFEEQRKAVAEEKGREELLDGLFEAWDYDGSGTLTLEEILPFYMKSSQKHDVLEPQVRSGFEKFCSSQGIDPAKGLDKAVFKKWLSKLSEEQLAAHYVRHVQGWTDDPYKMNMNLAVIKDFRGKSIKEILDSPVHAIRGLSGENGEATLEKLGIKTVRELAGWRVFLLARAIVTMAPTENTDEDDKDASGPSAKMNIRNMLDAEYETAPLKQVLDLPVSALSILPPEGVEVLASINIRTIKHLGTRKYFHWANAILELEQYEA</sequence>
<feature type="domain" description="EF-hand" evidence="12">
    <location>
        <begin position="1514"/>
        <end position="1549"/>
    </location>
</feature>
<evidence type="ECO:0000313" key="13">
    <source>
        <dbReference type="EMBL" id="OLP95444.1"/>
    </source>
</evidence>